<evidence type="ECO:0000313" key="3">
    <source>
        <dbReference type="Proteomes" id="UP000799757"/>
    </source>
</evidence>
<feature type="compositionally biased region" description="Basic residues" evidence="1">
    <location>
        <begin position="43"/>
        <end position="54"/>
    </location>
</feature>
<protein>
    <submittedName>
        <fullName evidence="2">Uncharacterized protein</fullName>
    </submittedName>
</protein>
<accession>A0A6A6XR08</accession>
<dbReference type="Proteomes" id="UP000799757">
    <property type="component" value="Unassembled WGS sequence"/>
</dbReference>
<dbReference type="AlphaFoldDB" id="A0A6A6XR08"/>
<sequence length="303" mass="32097">MAALHRCHSRRRLGLSSSTPGARPRPEARDGCATRSRSAGQAKWRRDKRRRRRQTASDPPLFAMWARLGSNASVVGPLPRPLAGESGLSGLSGPSGLFFSRAPPAQRGSSPSALVVRCATARGAVWSRGSWPVLTNYCASARSRPPTPTPLSAPSGGTKTVLAADTCEGEGAQSAPCNPAPVHQRLPHLARPPSLVALASGLIVKPFPRRQPHVCLPPSWDQLAALVCGPVPARVDAVAHGRSVDLSKRRPWPARGVWMRAPLSFPDRGSMGYSLVPAGPAVPSSLPESPLPSPILPLMSEPW</sequence>
<feature type="compositionally biased region" description="Basic residues" evidence="1">
    <location>
        <begin position="1"/>
        <end position="13"/>
    </location>
</feature>
<evidence type="ECO:0000256" key="1">
    <source>
        <dbReference type="SAM" id="MobiDB-lite"/>
    </source>
</evidence>
<gene>
    <name evidence="2" type="ORF">K505DRAFT_414014</name>
</gene>
<proteinExistence type="predicted"/>
<organism evidence="2 3">
    <name type="scientific">Melanomma pulvis-pyrius CBS 109.77</name>
    <dbReference type="NCBI Taxonomy" id="1314802"/>
    <lineage>
        <taxon>Eukaryota</taxon>
        <taxon>Fungi</taxon>
        <taxon>Dikarya</taxon>
        <taxon>Ascomycota</taxon>
        <taxon>Pezizomycotina</taxon>
        <taxon>Dothideomycetes</taxon>
        <taxon>Pleosporomycetidae</taxon>
        <taxon>Pleosporales</taxon>
        <taxon>Melanommataceae</taxon>
        <taxon>Melanomma</taxon>
    </lineage>
</organism>
<reference evidence="2" key="1">
    <citation type="journal article" date="2020" name="Stud. Mycol.">
        <title>101 Dothideomycetes genomes: a test case for predicting lifestyles and emergence of pathogens.</title>
        <authorList>
            <person name="Haridas S."/>
            <person name="Albert R."/>
            <person name="Binder M."/>
            <person name="Bloem J."/>
            <person name="Labutti K."/>
            <person name="Salamov A."/>
            <person name="Andreopoulos B."/>
            <person name="Baker S."/>
            <person name="Barry K."/>
            <person name="Bills G."/>
            <person name="Bluhm B."/>
            <person name="Cannon C."/>
            <person name="Castanera R."/>
            <person name="Culley D."/>
            <person name="Daum C."/>
            <person name="Ezra D."/>
            <person name="Gonzalez J."/>
            <person name="Henrissat B."/>
            <person name="Kuo A."/>
            <person name="Liang C."/>
            <person name="Lipzen A."/>
            <person name="Lutzoni F."/>
            <person name="Magnuson J."/>
            <person name="Mondo S."/>
            <person name="Nolan M."/>
            <person name="Ohm R."/>
            <person name="Pangilinan J."/>
            <person name="Park H.-J."/>
            <person name="Ramirez L."/>
            <person name="Alfaro M."/>
            <person name="Sun H."/>
            <person name="Tritt A."/>
            <person name="Yoshinaga Y."/>
            <person name="Zwiers L.-H."/>
            <person name="Turgeon B."/>
            <person name="Goodwin S."/>
            <person name="Spatafora J."/>
            <person name="Crous P."/>
            <person name="Grigoriev I."/>
        </authorList>
    </citation>
    <scope>NUCLEOTIDE SEQUENCE</scope>
    <source>
        <strain evidence="2">CBS 109.77</strain>
    </source>
</reference>
<keyword evidence="3" id="KW-1185">Reference proteome</keyword>
<name>A0A6A6XR08_9PLEO</name>
<evidence type="ECO:0000313" key="2">
    <source>
        <dbReference type="EMBL" id="KAF2798971.1"/>
    </source>
</evidence>
<dbReference type="EMBL" id="MU001773">
    <property type="protein sequence ID" value="KAF2798971.1"/>
    <property type="molecule type" value="Genomic_DNA"/>
</dbReference>
<feature type="region of interest" description="Disordered" evidence="1">
    <location>
        <begin position="1"/>
        <end position="58"/>
    </location>
</feature>